<organism evidence="2 3">
    <name type="scientific">Solanum bulbocastanum</name>
    <name type="common">Wild potato</name>
    <dbReference type="NCBI Taxonomy" id="147425"/>
    <lineage>
        <taxon>Eukaryota</taxon>
        <taxon>Viridiplantae</taxon>
        <taxon>Streptophyta</taxon>
        <taxon>Embryophyta</taxon>
        <taxon>Tracheophyta</taxon>
        <taxon>Spermatophyta</taxon>
        <taxon>Magnoliopsida</taxon>
        <taxon>eudicotyledons</taxon>
        <taxon>Gunneridae</taxon>
        <taxon>Pentapetalae</taxon>
        <taxon>asterids</taxon>
        <taxon>lamiids</taxon>
        <taxon>Solanales</taxon>
        <taxon>Solanaceae</taxon>
        <taxon>Solanoideae</taxon>
        <taxon>Solaneae</taxon>
        <taxon>Solanum</taxon>
    </lineage>
</organism>
<name>A0AAN8U2Y0_SOLBU</name>
<dbReference type="Proteomes" id="UP001371456">
    <property type="component" value="Unassembled WGS sequence"/>
</dbReference>
<dbReference type="EMBL" id="JBANQN010000001">
    <property type="protein sequence ID" value="KAK6802404.1"/>
    <property type="molecule type" value="Genomic_DNA"/>
</dbReference>
<evidence type="ECO:0000313" key="3">
    <source>
        <dbReference type="Proteomes" id="UP001371456"/>
    </source>
</evidence>
<feature type="compositionally biased region" description="Basic and acidic residues" evidence="1">
    <location>
        <begin position="1"/>
        <end position="29"/>
    </location>
</feature>
<gene>
    <name evidence="2" type="ORF">RDI58_000184</name>
</gene>
<proteinExistence type="predicted"/>
<evidence type="ECO:0000313" key="2">
    <source>
        <dbReference type="EMBL" id="KAK6802404.1"/>
    </source>
</evidence>
<keyword evidence="3" id="KW-1185">Reference proteome</keyword>
<sequence>MLRQDTQDDKEMQENDGVKEVVPKEETKVDSPGARMSDNMKKKHK</sequence>
<protein>
    <submittedName>
        <fullName evidence="2">Uncharacterized protein</fullName>
    </submittedName>
</protein>
<feature type="region of interest" description="Disordered" evidence="1">
    <location>
        <begin position="1"/>
        <end position="45"/>
    </location>
</feature>
<evidence type="ECO:0000256" key="1">
    <source>
        <dbReference type="SAM" id="MobiDB-lite"/>
    </source>
</evidence>
<accession>A0AAN8U2Y0</accession>
<reference evidence="2 3" key="1">
    <citation type="submission" date="2024-02" db="EMBL/GenBank/DDBJ databases">
        <title>de novo genome assembly of Solanum bulbocastanum strain 11H21.</title>
        <authorList>
            <person name="Hosaka A.J."/>
        </authorList>
    </citation>
    <scope>NUCLEOTIDE SEQUENCE [LARGE SCALE GENOMIC DNA]</scope>
    <source>
        <tissue evidence="2">Young leaves</tissue>
    </source>
</reference>
<comment type="caution">
    <text evidence="2">The sequence shown here is derived from an EMBL/GenBank/DDBJ whole genome shotgun (WGS) entry which is preliminary data.</text>
</comment>
<dbReference type="AlphaFoldDB" id="A0AAN8U2Y0"/>